<proteinExistence type="predicted"/>
<dbReference type="Proteomes" id="UP000006087">
    <property type="component" value="Unassembled WGS sequence"/>
</dbReference>
<reference evidence="3 4" key="1">
    <citation type="submission" date="2012-06" db="EMBL/GenBank/DDBJ databases">
        <title>The Genome Sequence of Aeromonas veronii AMC34.</title>
        <authorList>
            <consortium name="The Broad Institute Genome Sequencing Platform"/>
            <person name="Earl A."/>
            <person name="Ward D."/>
            <person name="Feldgarden M."/>
            <person name="Gevers D."/>
            <person name="Graf J."/>
            <person name="Tomasi A."/>
            <person name="Horneman A."/>
            <person name="Walker B."/>
            <person name="Young S.K."/>
            <person name="Zeng Q."/>
            <person name="Gargeya S."/>
            <person name="Fitzgerald M."/>
            <person name="Haas B."/>
            <person name="Abouelleil A."/>
            <person name="Alvarado L."/>
            <person name="Arachchi H.M."/>
            <person name="Berlin A.M."/>
            <person name="Chapman S.B."/>
            <person name="Goldberg J."/>
            <person name="Griggs A."/>
            <person name="Gujja S."/>
            <person name="Hansen M."/>
            <person name="Howarth C."/>
            <person name="Imamovic A."/>
            <person name="Larimer J."/>
            <person name="McCowan C."/>
            <person name="Montmayeur A."/>
            <person name="Murphy C."/>
            <person name="Neiman D."/>
            <person name="Pearson M."/>
            <person name="Priest M."/>
            <person name="Roberts A."/>
            <person name="Saif S."/>
            <person name="Shea T."/>
            <person name="Sisk P."/>
            <person name="Sykes S."/>
            <person name="Wortman J."/>
            <person name="Nusbaum C."/>
            <person name="Birren B."/>
        </authorList>
    </citation>
    <scope>NUCLEOTIDE SEQUENCE [LARGE SCALE GENOMIC DNA]</scope>
    <source>
        <strain evidence="3 4">AMC34</strain>
    </source>
</reference>
<dbReference type="HOGENOM" id="CLU_106652_0_0_6"/>
<dbReference type="GO" id="GO:0071555">
    <property type="term" value="P:cell wall organization"/>
    <property type="evidence" value="ECO:0007669"/>
    <property type="project" value="InterPro"/>
</dbReference>
<accession>K1J8W8</accession>
<organism evidence="3 4">
    <name type="scientific">Aeromonas veronii AMC34</name>
    <dbReference type="NCBI Taxonomy" id="1073383"/>
    <lineage>
        <taxon>Bacteria</taxon>
        <taxon>Pseudomonadati</taxon>
        <taxon>Pseudomonadota</taxon>
        <taxon>Gammaproteobacteria</taxon>
        <taxon>Aeromonadales</taxon>
        <taxon>Aeromonadaceae</taxon>
        <taxon>Aeromonas</taxon>
    </lineage>
</organism>
<sequence>MYRFFGSLLIFAFSSNALAIDIGAMTIAMAPKEDFIVRTITNNSNVTKVYEVQMEKINNPTTKGVTLPTIPGELLFSPKRFMLHANNAQNIKLYYKGPADNNERYYRITFTESPVAQVDKNMRNSLKGALEIKLAVQSILVVRPRQIAFDYLFDENQQTITNSGNTYFEFMVKQGCEQPDSEATSKYLLPGERWQNNNIGKAGNQHVIIYQNKFIPVGKECQ</sequence>
<keyword evidence="1" id="KW-0732">Signal</keyword>
<feature type="signal peptide" evidence="1">
    <location>
        <begin position="1"/>
        <end position="19"/>
    </location>
</feature>
<dbReference type="AlphaFoldDB" id="K1J8W8"/>
<evidence type="ECO:0000256" key="1">
    <source>
        <dbReference type="SAM" id="SignalP"/>
    </source>
</evidence>
<feature type="chain" id="PRO_5003845992" description="Pili assembly chaperone N-terminal domain-containing protein" evidence="1">
    <location>
        <begin position="20"/>
        <end position="222"/>
    </location>
</feature>
<dbReference type="Gene3D" id="2.60.40.10">
    <property type="entry name" value="Immunoglobulins"/>
    <property type="match status" value="1"/>
</dbReference>
<dbReference type="SUPFAM" id="SSF49354">
    <property type="entry name" value="PapD-like"/>
    <property type="match status" value="1"/>
</dbReference>
<dbReference type="InterPro" id="IPR013783">
    <property type="entry name" value="Ig-like_fold"/>
</dbReference>
<evidence type="ECO:0000259" key="2">
    <source>
        <dbReference type="Pfam" id="PF00345"/>
    </source>
</evidence>
<evidence type="ECO:0000313" key="3">
    <source>
        <dbReference type="EMBL" id="EKB22738.1"/>
    </source>
</evidence>
<dbReference type="GO" id="GO:0030288">
    <property type="term" value="C:outer membrane-bounded periplasmic space"/>
    <property type="evidence" value="ECO:0007669"/>
    <property type="project" value="InterPro"/>
</dbReference>
<dbReference type="Pfam" id="PF00345">
    <property type="entry name" value="PapD_N"/>
    <property type="match status" value="1"/>
</dbReference>
<evidence type="ECO:0000313" key="4">
    <source>
        <dbReference type="Proteomes" id="UP000006087"/>
    </source>
</evidence>
<dbReference type="InterPro" id="IPR008962">
    <property type="entry name" value="PapD-like_sf"/>
</dbReference>
<feature type="domain" description="Pili assembly chaperone N-terminal" evidence="2">
    <location>
        <begin position="21"/>
        <end position="147"/>
    </location>
</feature>
<dbReference type="EMBL" id="AGWU01000008">
    <property type="protein sequence ID" value="EKB22738.1"/>
    <property type="molecule type" value="Genomic_DNA"/>
</dbReference>
<protein>
    <recommendedName>
        <fullName evidence="2">Pili assembly chaperone N-terminal domain-containing protein</fullName>
    </recommendedName>
</protein>
<dbReference type="InterPro" id="IPR016147">
    <property type="entry name" value="Pili_assmbl_chaperone_N"/>
</dbReference>
<dbReference type="RefSeq" id="WP_005342224.1">
    <property type="nucleotide sequence ID" value="NZ_JH823256.1"/>
</dbReference>
<gene>
    <name evidence="3" type="ORF">HMPREF1168_00794</name>
</gene>
<name>K1J8W8_AERVE</name>
<comment type="caution">
    <text evidence="3">The sequence shown here is derived from an EMBL/GenBank/DDBJ whole genome shotgun (WGS) entry which is preliminary data.</text>
</comment>